<proteinExistence type="predicted"/>
<dbReference type="RefSeq" id="WP_273855372.1">
    <property type="nucleotide sequence ID" value="NZ_JAQRNC010000001.1"/>
</dbReference>
<protein>
    <submittedName>
        <fullName evidence="2">Inovirus Gp2 family protein</fullName>
    </submittedName>
</protein>
<evidence type="ECO:0000259" key="1">
    <source>
        <dbReference type="Pfam" id="PF11726"/>
    </source>
</evidence>
<evidence type="ECO:0000313" key="2">
    <source>
        <dbReference type="EMBL" id="MEQ9938079.1"/>
    </source>
</evidence>
<organism evidence="2 3">
    <name type="scientific">Pectobacterium polonicum</name>
    <dbReference type="NCBI Taxonomy" id="2485124"/>
    <lineage>
        <taxon>Bacteria</taxon>
        <taxon>Pseudomonadati</taxon>
        <taxon>Pseudomonadota</taxon>
        <taxon>Gammaproteobacteria</taxon>
        <taxon>Enterobacterales</taxon>
        <taxon>Pectobacteriaceae</taxon>
        <taxon>Pectobacterium</taxon>
    </lineage>
</organism>
<dbReference type="Proteomes" id="UP001463408">
    <property type="component" value="Unassembled WGS sequence"/>
</dbReference>
<feature type="domain" description="YagK/YfjJ C-terminal" evidence="1">
    <location>
        <begin position="21"/>
        <end position="187"/>
    </location>
</feature>
<dbReference type="EMBL" id="JBEHEF010000005">
    <property type="protein sequence ID" value="MEQ9938079.1"/>
    <property type="molecule type" value="Genomic_DNA"/>
</dbReference>
<comment type="caution">
    <text evidence="2">The sequence shown here is derived from an EMBL/GenBank/DDBJ whole genome shotgun (WGS) entry which is preliminary data.</text>
</comment>
<gene>
    <name evidence="2" type="ORF">ABRQ07_10725</name>
</gene>
<accession>A0ABV1PAA1</accession>
<reference evidence="2 3" key="1">
    <citation type="submission" date="2024-06" db="EMBL/GenBank/DDBJ databases">
        <title>Pangenomics to understand the prophage dynamics in the radiating lineages of P. brasiliense.</title>
        <authorList>
            <person name="Pardeshi L.A."/>
            <person name="Van Duivenbode I."/>
            <person name="Jonkheer E.M."/>
            <person name="Pel M.J.C."/>
            <person name="Kupczok A."/>
            <person name="De Ridder D."/>
            <person name="Smit S."/>
            <person name="Van Der Lee T.J."/>
        </authorList>
    </citation>
    <scope>NUCLEOTIDE SEQUENCE [LARGE SCALE GENOMIC DNA]</scope>
    <source>
        <strain evidence="2 3">PD 8607</strain>
    </source>
</reference>
<name>A0ABV1PAA1_9GAMM</name>
<dbReference type="InterPro" id="IPR057271">
    <property type="entry name" value="YagK_YfjJ_C"/>
</dbReference>
<sequence length="189" mass="22014">MIYTYNPFWQQRIIDTFSSSLDTYRRVLMLRVDLRIPNIPAATDAAVVSRFIESLKAKVKACQQRKQREGKRVHITTLRYIWVREYGEVNGKKHYHVILLLNRDAWCGAGNYLDTNSLAGMIQQAWCSALQIDVQQFSTLVHFPDNPSLWIERGNDEQLQKGLERAMYLAKYHTKVTDDGNRNFGCSQR</sequence>
<keyword evidence="3" id="KW-1185">Reference proteome</keyword>
<evidence type="ECO:0000313" key="3">
    <source>
        <dbReference type="Proteomes" id="UP001463408"/>
    </source>
</evidence>
<dbReference type="Pfam" id="PF11726">
    <property type="entry name" value="YagK_YfjJ_C"/>
    <property type="match status" value="1"/>
</dbReference>